<accession>A0ABR1HS02</accession>
<dbReference type="CDD" id="cd02208">
    <property type="entry name" value="cupin_RmlC-like"/>
    <property type="match status" value="1"/>
</dbReference>
<name>A0ABR1HS02_9HYPO</name>
<dbReference type="SUPFAM" id="SSF51182">
    <property type="entry name" value="RmlC-like cupins"/>
    <property type="match status" value="1"/>
</dbReference>
<dbReference type="InterPro" id="IPR013096">
    <property type="entry name" value="Cupin_2"/>
</dbReference>
<gene>
    <name evidence="2" type="ORF">QQZ08_008812</name>
</gene>
<dbReference type="InterPro" id="IPR014710">
    <property type="entry name" value="RmlC-like_jellyroll"/>
</dbReference>
<organism evidence="2 3">
    <name type="scientific">Neonectria magnoliae</name>
    <dbReference type="NCBI Taxonomy" id="2732573"/>
    <lineage>
        <taxon>Eukaryota</taxon>
        <taxon>Fungi</taxon>
        <taxon>Dikarya</taxon>
        <taxon>Ascomycota</taxon>
        <taxon>Pezizomycotina</taxon>
        <taxon>Sordariomycetes</taxon>
        <taxon>Hypocreomycetidae</taxon>
        <taxon>Hypocreales</taxon>
        <taxon>Nectriaceae</taxon>
        <taxon>Neonectria</taxon>
    </lineage>
</organism>
<protein>
    <recommendedName>
        <fullName evidence="1">Cupin type-2 domain-containing protein</fullName>
    </recommendedName>
</protein>
<dbReference type="InterPro" id="IPR011051">
    <property type="entry name" value="RmlC_Cupin_sf"/>
</dbReference>
<evidence type="ECO:0000259" key="1">
    <source>
        <dbReference type="Pfam" id="PF07883"/>
    </source>
</evidence>
<comment type="caution">
    <text evidence="2">The sequence shown here is derived from an EMBL/GenBank/DDBJ whole genome shotgun (WGS) entry which is preliminary data.</text>
</comment>
<reference evidence="2 3" key="1">
    <citation type="journal article" date="2025" name="Microbiol. Resour. Announc.">
        <title>Draft genome sequences for Neonectria magnoliae and Neonectria punicea, canker pathogens of Liriodendron tulipifera and Acer saccharum in West Virginia.</title>
        <authorList>
            <person name="Petronek H.M."/>
            <person name="Kasson M.T."/>
            <person name="Metheny A.M."/>
            <person name="Stauder C.M."/>
            <person name="Lovett B."/>
            <person name="Lynch S.C."/>
            <person name="Garnas J.R."/>
            <person name="Kasson L.R."/>
            <person name="Stajich J.E."/>
        </authorList>
    </citation>
    <scope>NUCLEOTIDE SEQUENCE [LARGE SCALE GENOMIC DNA]</scope>
    <source>
        <strain evidence="2 3">NRRL 64651</strain>
    </source>
</reference>
<keyword evidence="3" id="KW-1185">Reference proteome</keyword>
<evidence type="ECO:0000313" key="2">
    <source>
        <dbReference type="EMBL" id="KAK7423988.1"/>
    </source>
</evidence>
<sequence>MASLLPFISEILPMIMPSSTLVIRAKQLEPSHPTVEGPVIQREAVVDKCDKMCASVLTTRPKSSSTIRHNSEQDAIVYAVSGYGTLVVNEGLAMDLKKHELSPGDFAFIPAWTEHQVKNETDQDLVWIVIQGGRSPIGADLADWGGDMITKRD</sequence>
<proteinExistence type="predicted"/>
<dbReference type="Pfam" id="PF07883">
    <property type="entry name" value="Cupin_2"/>
    <property type="match status" value="1"/>
</dbReference>
<feature type="domain" description="Cupin type-2" evidence="1">
    <location>
        <begin position="60"/>
        <end position="130"/>
    </location>
</feature>
<evidence type="ECO:0000313" key="3">
    <source>
        <dbReference type="Proteomes" id="UP001498421"/>
    </source>
</evidence>
<dbReference type="Proteomes" id="UP001498421">
    <property type="component" value="Unassembled WGS sequence"/>
</dbReference>
<dbReference type="Gene3D" id="2.60.120.10">
    <property type="entry name" value="Jelly Rolls"/>
    <property type="match status" value="1"/>
</dbReference>
<dbReference type="EMBL" id="JAZAVK010000094">
    <property type="protein sequence ID" value="KAK7423988.1"/>
    <property type="molecule type" value="Genomic_DNA"/>
</dbReference>